<dbReference type="Pfam" id="PF04578">
    <property type="entry name" value="DUF594"/>
    <property type="match status" value="1"/>
</dbReference>
<evidence type="ECO:0000313" key="4">
    <source>
        <dbReference type="Proteomes" id="UP001634007"/>
    </source>
</evidence>
<dbReference type="AlphaFoldDB" id="A0ABD3LMV1"/>
<evidence type="ECO:0000259" key="2">
    <source>
        <dbReference type="Pfam" id="PF13968"/>
    </source>
</evidence>
<reference evidence="3 4" key="1">
    <citation type="submission" date="2024-11" db="EMBL/GenBank/DDBJ databases">
        <title>Chromosome-level genome assembly of Eucalyptus globulus Labill. provides insights into its genome evolution.</title>
        <authorList>
            <person name="Li X."/>
        </authorList>
    </citation>
    <scope>NUCLEOTIDE SEQUENCE [LARGE SCALE GENOMIC DNA]</scope>
    <source>
        <strain evidence="3">CL2024</strain>
        <tissue evidence="3">Fresh tender leaves</tissue>
    </source>
</reference>
<dbReference type="Proteomes" id="UP001634007">
    <property type="component" value="Unassembled WGS sequence"/>
</dbReference>
<feature type="transmembrane region" description="Helical" evidence="1">
    <location>
        <begin position="86"/>
        <end position="108"/>
    </location>
</feature>
<keyword evidence="1" id="KW-0812">Transmembrane</keyword>
<dbReference type="InterPro" id="IPR007658">
    <property type="entry name" value="DUF594"/>
</dbReference>
<dbReference type="InterPro" id="IPR025315">
    <property type="entry name" value="DUF4220"/>
</dbReference>
<proteinExistence type="predicted"/>
<dbReference type="EMBL" id="JBJKBG010000001">
    <property type="protein sequence ID" value="KAL3752788.1"/>
    <property type="molecule type" value="Genomic_DNA"/>
</dbReference>
<protein>
    <recommendedName>
        <fullName evidence="2">DUF4220 domain-containing protein</fullName>
    </recommendedName>
</protein>
<keyword evidence="1" id="KW-1133">Transmembrane helix</keyword>
<evidence type="ECO:0000313" key="3">
    <source>
        <dbReference type="EMBL" id="KAL3752788.1"/>
    </source>
</evidence>
<keyword evidence="1" id="KW-0472">Membrane</keyword>
<sequence length="741" mass="85455">MASGFISYLWNKWNIRGFVILSLSLQIFLILFAHIRKQTMSNFLIFPLWLAYLMANWVNPFAVGLISHNQRNSGIDAAEVEGALQAFWTSFILLHFGGPDAIAAFSLVDSTIWNRYLVSFLFQVGAAVYVFGKIFPSDKLLVIPTMLVFLSAFIKNVDRLRALYLSDLLGLSEWVLLEDTFSNCLYEELIFLEDKCFNEEEAELDESTMVKHAYCFFQIFKIFITDFIFTRRERKMSCKYFHKVSAMDALRIISVELQFIYEVLHTKALAIRSKRSYIFRFIAFTNIVMACILFNRLKKHQLLQLDVGITYCLILGAIALDVISMIMLVFSDWTVARIKHTTTGSSKLDAFLYKLVSTTDYWRKPRYTKCFVEPNTNVTYKALDTPLIFRRWSESISACNLFSEALKKSPRKICKCDKFWGIAIFKNIHSFLFQMGNKIISCFLQASETIAKCCGKRSMIANAKYVSKNLFMKDLWIFIFDDVKRRSKLVDNQSFPHRMPYDLSYILGHVNKGTIHNKILALHIATEIWYNKDKQSRSSRTTLDPARVHRRELSKILSDYMLYLLLNQSNLMSAVAMVGLAQKVSAETLRELWDLIGNETMDLNVICEQLYNQAQDGVALQEPTDPLKSALNDGLVLARLLEDGCEDSWESKWVELSTVWLGLLLYAAVNIKGETHVQVLSKGGELITFVWLLMAHLGCFYKPEWGLYREYWEEHLGTNNRDDRDDSDQSIVSAVNNEYSA</sequence>
<comment type="caution">
    <text evidence="3">The sequence shown here is derived from an EMBL/GenBank/DDBJ whole genome shotgun (WGS) entry which is preliminary data.</text>
</comment>
<accession>A0ABD3LMV1</accession>
<name>A0ABD3LMV1_EUCGL</name>
<feature type="transmembrane region" description="Helical" evidence="1">
    <location>
        <begin position="277"/>
        <end position="296"/>
    </location>
</feature>
<feature type="transmembrane region" description="Helical" evidence="1">
    <location>
        <begin position="115"/>
        <end position="135"/>
    </location>
</feature>
<dbReference type="Pfam" id="PF13968">
    <property type="entry name" value="DUF4220"/>
    <property type="match status" value="1"/>
</dbReference>
<gene>
    <name evidence="3" type="ORF">ACJRO7_000221</name>
</gene>
<keyword evidence="4" id="KW-1185">Reference proteome</keyword>
<organism evidence="3 4">
    <name type="scientific">Eucalyptus globulus</name>
    <name type="common">Tasmanian blue gum</name>
    <dbReference type="NCBI Taxonomy" id="34317"/>
    <lineage>
        <taxon>Eukaryota</taxon>
        <taxon>Viridiplantae</taxon>
        <taxon>Streptophyta</taxon>
        <taxon>Embryophyta</taxon>
        <taxon>Tracheophyta</taxon>
        <taxon>Spermatophyta</taxon>
        <taxon>Magnoliopsida</taxon>
        <taxon>eudicotyledons</taxon>
        <taxon>Gunneridae</taxon>
        <taxon>Pentapetalae</taxon>
        <taxon>rosids</taxon>
        <taxon>malvids</taxon>
        <taxon>Myrtales</taxon>
        <taxon>Myrtaceae</taxon>
        <taxon>Myrtoideae</taxon>
        <taxon>Eucalypteae</taxon>
        <taxon>Eucalyptus</taxon>
    </lineage>
</organism>
<feature type="transmembrane region" description="Helical" evidence="1">
    <location>
        <begin position="308"/>
        <end position="330"/>
    </location>
</feature>
<evidence type="ECO:0000256" key="1">
    <source>
        <dbReference type="SAM" id="Phobius"/>
    </source>
</evidence>
<dbReference type="PANTHER" id="PTHR31325">
    <property type="entry name" value="OS01G0798800 PROTEIN-RELATED"/>
    <property type="match status" value="1"/>
</dbReference>
<feature type="domain" description="DUF4220" evidence="2">
    <location>
        <begin position="49"/>
        <end position="403"/>
    </location>
</feature>
<feature type="transmembrane region" description="Helical" evidence="1">
    <location>
        <begin position="13"/>
        <end position="32"/>
    </location>
</feature>
<feature type="transmembrane region" description="Helical" evidence="1">
    <location>
        <begin position="44"/>
        <end position="66"/>
    </location>
</feature>